<sequence length="129" mass="13346">MAALLVPSLLASSLALAQGDPLAPPSDLGAGPLPVPIDGTAIYGQNQPPPEGYMAVPVPPSTCSGVRQVVNSQGFILIPTGGGNAQRYVRDQRYCQDDQSTSPAWMPTSDNPRCFVGYTCGEANNDGGN</sequence>
<protein>
    <recommendedName>
        <fullName evidence="6">Secreted protein</fullName>
    </recommendedName>
</protein>
<accession>A0A9W6CP55</accession>
<keyword evidence="5" id="KW-1185">Reference proteome</keyword>
<dbReference type="Proteomes" id="UP001144397">
    <property type="component" value="Unassembled WGS sequence"/>
</dbReference>
<evidence type="ECO:0000313" key="5">
    <source>
        <dbReference type="Proteomes" id="UP001245370"/>
    </source>
</evidence>
<dbReference type="AlphaFoldDB" id="A0A9W6CP55"/>
<dbReference type="EMBL" id="BSDO01000001">
    <property type="protein sequence ID" value="GLI21368.1"/>
    <property type="molecule type" value="Genomic_DNA"/>
</dbReference>
<evidence type="ECO:0000313" key="3">
    <source>
        <dbReference type="EMBL" id="MDR6333090.1"/>
    </source>
</evidence>
<feature type="signal peptide" evidence="1">
    <location>
        <begin position="1"/>
        <end position="17"/>
    </location>
</feature>
<reference evidence="3 5" key="2">
    <citation type="submission" date="2023-07" db="EMBL/GenBank/DDBJ databases">
        <title>Genomic Encyclopedia of Type Strains, Phase IV (KMG-IV): sequencing the most valuable type-strain genomes for metagenomic binning, comparative biology and taxonomic classification.</title>
        <authorList>
            <person name="Goeker M."/>
        </authorList>
    </citation>
    <scope>NUCLEOTIDE SEQUENCE [LARGE SCALE GENOMIC DNA]</scope>
    <source>
        <strain evidence="3 5">DSM 338</strain>
    </source>
</reference>
<dbReference type="GeneID" id="95761835"/>
<dbReference type="RefSeq" id="WP_281805897.1">
    <property type="nucleotide sequence ID" value="NZ_BSDO01000001.1"/>
</dbReference>
<name>A0A9W6CP55_XANFL</name>
<gene>
    <name evidence="3" type="ORF">GGQ86_001554</name>
    <name evidence="2" type="ORF">XFLAVUS301_10420</name>
</gene>
<dbReference type="Proteomes" id="UP001245370">
    <property type="component" value="Unassembled WGS sequence"/>
</dbReference>
<keyword evidence="1" id="KW-0732">Signal</keyword>
<proteinExistence type="predicted"/>
<evidence type="ECO:0008006" key="6">
    <source>
        <dbReference type="Google" id="ProtNLM"/>
    </source>
</evidence>
<reference evidence="2" key="1">
    <citation type="submission" date="2022-12" db="EMBL/GenBank/DDBJ databases">
        <title>Reference genome sequencing for broad-spectrum identification of bacterial and archaeal isolates by mass spectrometry.</title>
        <authorList>
            <person name="Sekiguchi Y."/>
            <person name="Tourlousse D.M."/>
        </authorList>
    </citation>
    <scope>NUCLEOTIDE SEQUENCE</scope>
    <source>
        <strain evidence="2">301</strain>
    </source>
</reference>
<dbReference type="EMBL" id="JAVDPY010000002">
    <property type="protein sequence ID" value="MDR6333090.1"/>
    <property type="molecule type" value="Genomic_DNA"/>
</dbReference>
<comment type="caution">
    <text evidence="2">The sequence shown here is derived from an EMBL/GenBank/DDBJ whole genome shotgun (WGS) entry which is preliminary data.</text>
</comment>
<evidence type="ECO:0000313" key="2">
    <source>
        <dbReference type="EMBL" id="GLI21368.1"/>
    </source>
</evidence>
<feature type="chain" id="PRO_5040926577" description="Secreted protein" evidence="1">
    <location>
        <begin position="18"/>
        <end position="129"/>
    </location>
</feature>
<evidence type="ECO:0000313" key="4">
    <source>
        <dbReference type="Proteomes" id="UP001144397"/>
    </source>
</evidence>
<evidence type="ECO:0000256" key="1">
    <source>
        <dbReference type="SAM" id="SignalP"/>
    </source>
</evidence>
<organism evidence="2 4">
    <name type="scientific">Xanthobacter flavus</name>
    <dbReference type="NCBI Taxonomy" id="281"/>
    <lineage>
        <taxon>Bacteria</taxon>
        <taxon>Pseudomonadati</taxon>
        <taxon>Pseudomonadota</taxon>
        <taxon>Alphaproteobacteria</taxon>
        <taxon>Hyphomicrobiales</taxon>
        <taxon>Xanthobacteraceae</taxon>
        <taxon>Xanthobacter</taxon>
    </lineage>
</organism>